<organism evidence="1">
    <name type="scientific">Hellea balneolensis</name>
    <dbReference type="NCBI Taxonomy" id="287478"/>
    <lineage>
        <taxon>Bacteria</taxon>
        <taxon>Pseudomonadati</taxon>
        <taxon>Pseudomonadota</taxon>
        <taxon>Alphaproteobacteria</taxon>
        <taxon>Maricaulales</taxon>
        <taxon>Robiginitomaculaceae</taxon>
        <taxon>Hellea</taxon>
    </lineage>
</organism>
<dbReference type="EMBL" id="DRMJ01000290">
    <property type="protein sequence ID" value="HHL43095.1"/>
    <property type="molecule type" value="Genomic_DNA"/>
</dbReference>
<proteinExistence type="predicted"/>
<dbReference type="AlphaFoldDB" id="A0A7C5M3D4"/>
<evidence type="ECO:0000313" key="1">
    <source>
        <dbReference type="EMBL" id="HHL43095.1"/>
    </source>
</evidence>
<sequence>MSNPFTSTHVKTQYIHSELITACRTQFPDVHNNPSDIGGIAFVPLHGVNALCLFGSLKEVDYHEATQSLAGIQSYSYVVVRSSGGAVQTWLSLAEILAGRVDNVLVDELCMSSCANYIFPIGRKKYVSSASLTVWHGGPTVENTSPRISPRSGGVSGPQKPILQNFAQRTENLYRWLGINSEILNITSGLSLSDDAKNFIEEYNFPYKVAISGYAIPPRVLARCFGFTGMRGMFHLGNLDKIYKLGRSKSNDLNIIVLPASYDAKVCRDISH</sequence>
<gene>
    <name evidence="1" type="ORF">ENJ42_05720</name>
</gene>
<reference evidence="1" key="1">
    <citation type="journal article" date="2020" name="mSystems">
        <title>Genome- and Community-Level Interaction Insights into Carbon Utilization and Element Cycling Functions of Hydrothermarchaeota in Hydrothermal Sediment.</title>
        <authorList>
            <person name="Zhou Z."/>
            <person name="Liu Y."/>
            <person name="Xu W."/>
            <person name="Pan J."/>
            <person name="Luo Z.H."/>
            <person name="Li M."/>
        </authorList>
    </citation>
    <scope>NUCLEOTIDE SEQUENCE [LARGE SCALE GENOMIC DNA]</scope>
    <source>
        <strain evidence="1">HyVt-485</strain>
    </source>
</reference>
<name>A0A7C5M3D4_9PROT</name>
<protein>
    <submittedName>
        <fullName evidence="1">Uncharacterized protein</fullName>
    </submittedName>
</protein>
<accession>A0A7C5M3D4</accession>
<comment type="caution">
    <text evidence="1">The sequence shown here is derived from an EMBL/GenBank/DDBJ whole genome shotgun (WGS) entry which is preliminary data.</text>
</comment>
<dbReference type="Proteomes" id="UP000885830">
    <property type="component" value="Unassembled WGS sequence"/>
</dbReference>